<evidence type="ECO:0000256" key="3">
    <source>
        <dbReference type="ARBA" id="ARBA00022692"/>
    </source>
</evidence>
<dbReference type="Pfam" id="PF05216">
    <property type="entry name" value="UNC-50"/>
    <property type="match status" value="1"/>
</dbReference>
<dbReference type="GO" id="GO:0000139">
    <property type="term" value="C:Golgi membrane"/>
    <property type="evidence" value="ECO:0007669"/>
    <property type="project" value="TreeGrafter"/>
</dbReference>
<keyword evidence="8" id="KW-1185">Reference proteome</keyword>
<protein>
    <submittedName>
        <fullName evidence="7">Uncharacterized protein</fullName>
    </submittedName>
</protein>
<accession>A0A8S1EQ36</accession>
<feature type="transmembrane region" description="Helical" evidence="6">
    <location>
        <begin position="218"/>
        <end position="238"/>
    </location>
</feature>
<feature type="transmembrane region" description="Helical" evidence="6">
    <location>
        <begin position="250"/>
        <end position="272"/>
    </location>
</feature>
<evidence type="ECO:0000256" key="5">
    <source>
        <dbReference type="ARBA" id="ARBA00023136"/>
    </source>
</evidence>
<evidence type="ECO:0000256" key="2">
    <source>
        <dbReference type="ARBA" id="ARBA00006293"/>
    </source>
</evidence>
<feature type="transmembrane region" description="Helical" evidence="6">
    <location>
        <begin position="284"/>
        <end position="305"/>
    </location>
</feature>
<dbReference type="AlphaFoldDB" id="A0A8S1EQ36"/>
<feature type="transmembrane region" description="Helical" evidence="6">
    <location>
        <begin position="143"/>
        <end position="162"/>
    </location>
</feature>
<dbReference type="Proteomes" id="UP000494206">
    <property type="component" value="Unassembled WGS sequence"/>
</dbReference>
<comment type="similarity">
    <text evidence="2">Belongs to the unc-50 family.</text>
</comment>
<dbReference type="OrthoDB" id="10027013at2759"/>
<name>A0A8S1EQ36_9PELO</name>
<dbReference type="PANTHER" id="PTHR12841">
    <property type="entry name" value="PROTEIN UNC-50 HOMOLOG"/>
    <property type="match status" value="1"/>
</dbReference>
<dbReference type="InterPro" id="IPR007881">
    <property type="entry name" value="UNC-50"/>
</dbReference>
<dbReference type="EMBL" id="CADEPM010000003">
    <property type="protein sequence ID" value="CAB3401600.1"/>
    <property type="molecule type" value="Genomic_DNA"/>
</dbReference>
<feature type="transmembrane region" description="Helical" evidence="6">
    <location>
        <begin position="174"/>
        <end position="197"/>
    </location>
</feature>
<keyword evidence="5 6" id="KW-0472">Membrane</keyword>
<reference evidence="7 8" key="1">
    <citation type="submission" date="2020-04" db="EMBL/GenBank/DDBJ databases">
        <authorList>
            <person name="Laetsch R D."/>
            <person name="Stevens L."/>
            <person name="Kumar S."/>
            <person name="Blaxter L. M."/>
        </authorList>
    </citation>
    <scope>NUCLEOTIDE SEQUENCE [LARGE SCALE GENOMIC DNA]</scope>
</reference>
<gene>
    <name evidence="7" type="ORF">CBOVIS_LOCUS4328</name>
</gene>
<comment type="caution">
    <text evidence="7">The sequence shown here is derived from an EMBL/GenBank/DDBJ whole genome shotgun (WGS) entry which is preliminary data.</text>
</comment>
<evidence type="ECO:0000313" key="8">
    <source>
        <dbReference type="Proteomes" id="UP000494206"/>
    </source>
</evidence>
<keyword evidence="3 6" id="KW-0812">Transmembrane</keyword>
<comment type="subcellular location">
    <subcellularLocation>
        <location evidence="1">Membrane</location>
        <topology evidence="1">Multi-pass membrane protein</topology>
    </subcellularLocation>
</comment>
<feature type="transmembrane region" description="Helical" evidence="6">
    <location>
        <begin position="6"/>
        <end position="24"/>
    </location>
</feature>
<keyword evidence="4 6" id="KW-1133">Transmembrane helix</keyword>
<proteinExistence type="inferred from homology"/>
<evidence type="ECO:0000256" key="1">
    <source>
        <dbReference type="ARBA" id="ARBA00004141"/>
    </source>
</evidence>
<sequence length="328" mass="37649">MISDVQLGIAANILGITMLLLVLMSTQHRGFGSQPGPSSFSTATSPSSLRNFRYEPARSGYTSPGGYSTYSTSTADRVGCLTAVKMSAFAKLSRFTRRLIHISQMDFEFAAWQMLYLLIQPSKVFKNFLYRKRTKDQFARDDPAFLVLLSLSLLFSSMFYAYALGLEKLGFVKFFLWSVFIDCIGVGIAIATCLWWFSNRFLRKVKDQDVEWGYCFDVHLNAFFPMLILLHVLLPIIYPTLINTPSFFSMFLGNTIWFMAAVYYVYITFLGYTALPILHKTQYFLYPMSFIFMFFVATLTAGWNISKTALYFYHSRAEPHLFEHVNSL</sequence>
<evidence type="ECO:0000313" key="7">
    <source>
        <dbReference type="EMBL" id="CAB3401600.1"/>
    </source>
</evidence>
<dbReference type="PANTHER" id="PTHR12841:SF6">
    <property type="entry name" value="PROTEIN UNC-50 HOMOLOG"/>
    <property type="match status" value="1"/>
</dbReference>
<evidence type="ECO:0000256" key="4">
    <source>
        <dbReference type="ARBA" id="ARBA00022989"/>
    </source>
</evidence>
<evidence type="ECO:0000256" key="6">
    <source>
        <dbReference type="SAM" id="Phobius"/>
    </source>
</evidence>
<organism evidence="7 8">
    <name type="scientific">Caenorhabditis bovis</name>
    <dbReference type="NCBI Taxonomy" id="2654633"/>
    <lineage>
        <taxon>Eukaryota</taxon>
        <taxon>Metazoa</taxon>
        <taxon>Ecdysozoa</taxon>
        <taxon>Nematoda</taxon>
        <taxon>Chromadorea</taxon>
        <taxon>Rhabditida</taxon>
        <taxon>Rhabditina</taxon>
        <taxon>Rhabditomorpha</taxon>
        <taxon>Rhabditoidea</taxon>
        <taxon>Rhabditidae</taxon>
        <taxon>Peloderinae</taxon>
        <taxon>Caenorhabditis</taxon>
    </lineage>
</organism>